<feature type="transmembrane region" description="Helical" evidence="8">
    <location>
        <begin position="369"/>
        <end position="388"/>
    </location>
</feature>
<evidence type="ECO:0000256" key="5">
    <source>
        <dbReference type="ARBA" id="ARBA00022989"/>
    </source>
</evidence>
<reference evidence="10" key="1">
    <citation type="submission" date="2016-12" db="EMBL/GenBank/DDBJ databases">
        <title>An insight into the sialome and mialome of the sand fly, Nyssomyia neivai.</title>
        <authorList>
            <person name="Sebastian V."/>
            <person name="Goulart T.M."/>
            <person name="Oliveira W."/>
            <person name="Calvo E."/>
            <person name="Oliveira L.F."/>
            <person name="Pinto M.C."/>
            <person name="Rosselino A.M."/>
            <person name="Ribeiro J.M."/>
        </authorList>
    </citation>
    <scope>NUCLEOTIDE SEQUENCE</scope>
</reference>
<keyword evidence="4" id="KW-0029">Amino-acid transport</keyword>
<dbReference type="InterPro" id="IPR013057">
    <property type="entry name" value="AA_transpt_TM"/>
</dbReference>
<feature type="transmembrane region" description="Helical" evidence="8">
    <location>
        <begin position="67"/>
        <end position="99"/>
    </location>
</feature>
<comment type="subcellular location">
    <subcellularLocation>
        <location evidence="1">Membrane</location>
        <topology evidence="1">Multi-pass membrane protein</topology>
    </subcellularLocation>
</comment>
<feature type="transmembrane region" description="Helical" evidence="8">
    <location>
        <begin position="336"/>
        <end position="357"/>
    </location>
</feature>
<feature type="compositionally biased region" description="Basic and acidic residues" evidence="7">
    <location>
        <begin position="625"/>
        <end position="680"/>
    </location>
</feature>
<feature type="transmembrane region" description="Helical" evidence="8">
    <location>
        <begin position="227"/>
        <end position="246"/>
    </location>
</feature>
<feature type="transmembrane region" description="Helical" evidence="8">
    <location>
        <begin position="312"/>
        <end position="330"/>
    </location>
</feature>
<feature type="transmembrane region" description="Helical" evidence="8">
    <location>
        <begin position="145"/>
        <end position="165"/>
    </location>
</feature>
<feature type="transmembrane region" description="Helical" evidence="8">
    <location>
        <begin position="119"/>
        <end position="138"/>
    </location>
</feature>
<keyword evidence="2" id="KW-0813">Transport</keyword>
<feature type="transmembrane region" description="Helical" evidence="8">
    <location>
        <begin position="20"/>
        <end position="46"/>
    </location>
</feature>
<evidence type="ECO:0000256" key="4">
    <source>
        <dbReference type="ARBA" id="ARBA00022970"/>
    </source>
</evidence>
<evidence type="ECO:0000259" key="9">
    <source>
        <dbReference type="Pfam" id="PF01490"/>
    </source>
</evidence>
<evidence type="ECO:0000256" key="1">
    <source>
        <dbReference type="ARBA" id="ARBA00004141"/>
    </source>
</evidence>
<evidence type="ECO:0000256" key="2">
    <source>
        <dbReference type="ARBA" id="ARBA00022448"/>
    </source>
</evidence>
<evidence type="ECO:0000256" key="7">
    <source>
        <dbReference type="SAM" id="MobiDB-lite"/>
    </source>
</evidence>
<feature type="region of interest" description="Disordered" evidence="7">
    <location>
        <begin position="586"/>
        <end position="707"/>
    </location>
</feature>
<accession>A0A1L8DDK7</accession>
<evidence type="ECO:0000256" key="6">
    <source>
        <dbReference type="ARBA" id="ARBA00023136"/>
    </source>
</evidence>
<protein>
    <submittedName>
        <fullName evidence="10">Putative transmembrane amino acid transporter protein</fullName>
    </submittedName>
</protein>
<dbReference type="Pfam" id="PF01490">
    <property type="entry name" value="Aa_trans"/>
    <property type="match status" value="1"/>
</dbReference>
<name>A0A1L8DDK7_9DIPT</name>
<feature type="domain" description="Amino acid transporter transmembrane" evidence="9">
    <location>
        <begin position="4"/>
        <end position="388"/>
    </location>
</feature>
<evidence type="ECO:0000313" key="10">
    <source>
        <dbReference type="EMBL" id="JAV04536.1"/>
    </source>
</evidence>
<feature type="compositionally biased region" description="Basic and acidic residues" evidence="7">
    <location>
        <begin position="513"/>
        <end position="547"/>
    </location>
</feature>
<keyword evidence="5 8" id="KW-1133">Transmembrane helix</keyword>
<feature type="region of interest" description="Disordered" evidence="7">
    <location>
        <begin position="428"/>
        <end position="449"/>
    </location>
</feature>
<feature type="region of interest" description="Disordered" evidence="7">
    <location>
        <begin position="513"/>
        <end position="562"/>
    </location>
</feature>
<keyword evidence="3 8" id="KW-0812">Transmembrane</keyword>
<dbReference type="EMBL" id="GFDF01009548">
    <property type="protein sequence ID" value="JAV04536.1"/>
    <property type="molecule type" value="Transcribed_RNA"/>
</dbReference>
<keyword evidence="6 8" id="KW-0472">Membrane</keyword>
<dbReference type="AlphaFoldDB" id="A0A1L8DDK7"/>
<evidence type="ECO:0000256" key="3">
    <source>
        <dbReference type="ARBA" id="ARBA00022692"/>
    </source>
</evidence>
<feature type="transmembrane region" description="Helical" evidence="8">
    <location>
        <begin position="266"/>
        <end position="291"/>
    </location>
</feature>
<sequence length="707" mass="79128">MGTQTTNVITLSNSIIGVGILAMPFCFLKCGVILAIVLLFVSMYITRISSHFLIKSSFLTKRRNFEFLAFHAFGTSGKLMVELFVIGYLMGTCIAYYVVVGDLGPQIAAKILNIPQTDLLRLWVMVLLTLLCVLPLGLLKNVDSLATVSTASIGFYLCLVLKVIAEAKGPFMLGEWRHKVLLWEPSGIMQCLPIFSMALGCQMQLFEVIETMPGVSLEKMNQTVRSATTICCVVYIFVGFFGYVAFCAQDFAGNILLNFSATLISDIIKIGFVISVACSFPLAIFPCRASLYSLLYRKDHIDVVNYIPEMKFRLLTVVIVVICLILGILIPSIELVIGLIGSTMGVSICIIFPALCFKRVCKKESTEKSIAQFMCAFGFILMILGTYANLSAIDQKKSGPMTDEIQIVNENAVEEPKIPDVKLPESIKDEKLVEKPKPPDVEKEKPQQVIEKKDEVKEKEKVLDADAIMKEEHEIAVEDSAHAKKHDDEFHAVVNEIQRQNKQMMEKLEKIAEKFEDEKNSKEEAHPPKDDVPKMQDASLKIEHHIPESANNEPIPEAKIEEPVKKIDLENVPTRDKLIQNITNKFPNPIPIALQPNASQKREETLGDAMMPKNKSAEVPAAEVKVPEKPVELKPLDKGANDVTEKPDNEKKEESTKEVKPKDQQEPLSKENIDTIRRDLLGVNPPPSREKRNIENDKECERDPEQL</sequence>
<feature type="compositionally biased region" description="Basic and acidic residues" evidence="7">
    <location>
        <begin position="688"/>
        <end position="707"/>
    </location>
</feature>
<dbReference type="GO" id="GO:0015179">
    <property type="term" value="F:L-amino acid transmembrane transporter activity"/>
    <property type="evidence" value="ECO:0007669"/>
    <property type="project" value="TreeGrafter"/>
</dbReference>
<evidence type="ECO:0000256" key="8">
    <source>
        <dbReference type="SAM" id="Phobius"/>
    </source>
</evidence>
<organism evidence="10">
    <name type="scientific">Nyssomyia neivai</name>
    <dbReference type="NCBI Taxonomy" id="330878"/>
    <lineage>
        <taxon>Eukaryota</taxon>
        <taxon>Metazoa</taxon>
        <taxon>Ecdysozoa</taxon>
        <taxon>Arthropoda</taxon>
        <taxon>Hexapoda</taxon>
        <taxon>Insecta</taxon>
        <taxon>Pterygota</taxon>
        <taxon>Neoptera</taxon>
        <taxon>Endopterygota</taxon>
        <taxon>Diptera</taxon>
        <taxon>Nematocera</taxon>
        <taxon>Psychodoidea</taxon>
        <taxon>Psychodidae</taxon>
        <taxon>Nyssomyia</taxon>
    </lineage>
</organism>
<proteinExistence type="predicted"/>
<dbReference type="PANTHER" id="PTHR22950">
    <property type="entry name" value="AMINO ACID TRANSPORTER"/>
    <property type="match status" value="1"/>
</dbReference>
<dbReference type="GO" id="GO:0016020">
    <property type="term" value="C:membrane"/>
    <property type="evidence" value="ECO:0007669"/>
    <property type="project" value="UniProtKB-SubCell"/>
</dbReference>
<dbReference type="PANTHER" id="PTHR22950:SF646">
    <property type="entry name" value="SODIUM-COUPLED NEUTRAL AMINO ACID TRANSPORTER 10-RELATED"/>
    <property type="match status" value="1"/>
</dbReference>
<feature type="transmembrane region" description="Helical" evidence="8">
    <location>
        <begin position="185"/>
        <end position="206"/>
    </location>
</feature>